<evidence type="ECO:0000313" key="3">
    <source>
        <dbReference type="EMBL" id="MCW3160500.1"/>
    </source>
</evidence>
<dbReference type="Pfam" id="PF00004">
    <property type="entry name" value="AAA"/>
    <property type="match status" value="1"/>
</dbReference>
<reference evidence="3" key="1">
    <citation type="submission" date="2022-10" db="EMBL/GenBank/DDBJ databases">
        <title>Chryseobacterium babae sp. nov. isolated from the gut of the beetle Oryctes rhinoceros, and Chryseobacterium kimseyorum sp. nov., isolated from a stick insect rearing cage.</title>
        <authorList>
            <person name="Shelomi M."/>
            <person name="Han C.-J."/>
            <person name="Chen W.-M."/>
            <person name="Chen H.-K."/>
            <person name="Liaw S.-J."/>
            <person name="Muhle E."/>
            <person name="Clermont D."/>
        </authorList>
    </citation>
    <scope>NUCLEOTIDE SEQUENCE</scope>
    <source>
        <strain evidence="3">WLa1L2M3</strain>
    </source>
</reference>
<organism evidence="3 4">
    <name type="scientific">Chryseobacterium oryctis</name>
    <dbReference type="NCBI Taxonomy" id="2952618"/>
    <lineage>
        <taxon>Bacteria</taxon>
        <taxon>Pseudomonadati</taxon>
        <taxon>Bacteroidota</taxon>
        <taxon>Flavobacteriia</taxon>
        <taxon>Flavobacteriales</taxon>
        <taxon>Weeksellaceae</taxon>
        <taxon>Chryseobacterium group</taxon>
        <taxon>Chryseobacterium</taxon>
    </lineage>
</organism>
<comment type="caution">
    <text evidence="3">The sequence shown here is derived from an EMBL/GenBank/DDBJ whole genome shotgun (WGS) entry which is preliminary data.</text>
</comment>
<dbReference type="SUPFAM" id="SSF52540">
    <property type="entry name" value="P-loop containing nucleoside triphosphate hydrolases"/>
    <property type="match status" value="1"/>
</dbReference>
<feature type="coiled-coil region" evidence="1">
    <location>
        <begin position="797"/>
        <end position="836"/>
    </location>
</feature>
<sequence>MPKEIEKNTINLDSGAYEIIQKRLRTQKEDLVDRLKNLNEARREVFSTTNFVLKANQRIDTENTCVARGIIAFDHLCIFGYNVHFGLRTEIKLDDVFSIYLFENNQFIPQSLDLINDENFLTDYQNLYKYYRDSIFSRFRKTENYLYMIFQTSKNPNDLKAFKWLIKDGKLQYIDDRSIHEVKEAPQFEFEWVKTTLEDRRLGKYPHVSVLDKVFIESMHGDITFKIENNTDTGKGIYSEKVTNLDQQLDDAEYYYADLGNLIAVRIKPYQEDFRAFVFNVRTKEVINLPSLNESAILLPDSQGIIFSNGYYLQNGTHKVFDAQLDNVKFLRKMVSPNGEDFLYIFTQNETNTYILMSYNIIQQSVETPIVCNGFTIFKDGSLIYFRTEAEATRHHQVQIWETPYMERLKENHERKDDPLYKVGNKQVVQAMAEAQEVIQLINKEDSYEGLYEDILKKSTSLLDSYFWIKDDNLKNLGAPLQQIKEIANTGIDEFVKVQAQRKFAEEQILQHQKNLENLVSSINATTVTTLDQLVHQLAEVRKVQGAIIDLKNVKYIQIDEVEALLEKVGEMNAQLSDKTVDFLLREEALLPYEEKVFLQKNSVESITKVIDGKAIEEQNDIISSELELLIDILNSLKIEDATQTTRIIEKISVIFSSLNEVRAALSRKLTSLKSSESVASFSAQMTLLEQSVANYLELSTSAEKVDDYYTKVIVQLEEMESKFSEFDDFAIKIADKRDEVIKAFNTKKEQIVEQINRKTASLEQIGLRVLKNVENKSKTFVSREEILSFYASDLMIDKIRQLVEELKSLNDVSKAENLENQLKKSQEDALRVLRDKTELYVDGQNIIALGKHKFMVNQQSLSLVLLRRNGEMFYHLTGTSFYQKVNNQDFAQYQDIWEQELVSENQEVYRGEYLAYKTFLASLNQKDFDEERFINQTIEQNYSEGYVKGVHNFDALQIYRALKSLDEKLDLLRFDPYTRAISQLFWHSLEEAQRQKIQSLIQSTASVLKTFPQSKRYESVLLEIQEYFKNWETHLDLTRIRQEDVSMYLFKTFTQYKKFTKSEAASTLKQDFVRLLDEKKAIKTFQEDINNQQFSVEDRFYLALNWLNSFIDENEQYEESRKYIEEASVVLLFEKDSYEIVFGKDKFLIEGLKGNHTIFDNGTLKLEYHDFIHKLLIFTNDRVPRFLGFVKLKEKLSEAYSKELKINELEPKVLTSFVRNKLINEVYFPLIGNNLAKQLGAAGDNKRTARMGMLLLISPPGYGKTTLMEYLAKTMGLHFLKINGPTIGHSITSIDPIEAKTSGEREELKKINLAFEMADNVMLYLDDIQHLNPEFLQKFISLADGQRKIDGIFNGESKTYDLRGKRFCVVMAGNPYTESGSKFQIPDMLANRADVYNLGDVIGDTEHLFNLSLIENAAIENPALEKIASKSFNDFYALIDYVMSGAKQLPDLEINYLKQEIDDCIAVLKHVVKVQKVVVKVNQNYIQSAAMQDSYRTDPPFKMQGSYRNMSKMVAQILPMMNDKEVEQLILSHYENESQTLTSDTESNLLKLKGLAGLRTEEEERRWNEIVEVFRKNNKHGGLAKDDKVFAQLLEFNENLEGIISAIKSK</sequence>
<dbReference type="Pfam" id="PF25472">
    <property type="entry name" value="DUF7902"/>
    <property type="match status" value="1"/>
</dbReference>
<keyword evidence="4" id="KW-1185">Reference proteome</keyword>
<dbReference type="Gene3D" id="3.40.50.300">
    <property type="entry name" value="P-loop containing nucleotide triphosphate hydrolases"/>
    <property type="match status" value="1"/>
</dbReference>
<dbReference type="InterPro" id="IPR003593">
    <property type="entry name" value="AAA+_ATPase"/>
</dbReference>
<gene>
    <name evidence="3" type="ORF">OH806_04380</name>
</gene>
<proteinExistence type="predicted"/>
<dbReference type="RefSeq" id="WP_264742455.1">
    <property type="nucleotide sequence ID" value="NZ_JAPDHV010000002.1"/>
</dbReference>
<feature type="domain" description="AAA+ ATPase" evidence="2">
    <location>
        <begin position="1251"/>
        <end position="1400"/>
    </location>
</feature>
<dbReference type="InterPro" id="IPR020958">
    <property type="entry name" value="DUF3686"/>
</dbReference>
<accession>A0ABT3HL38</accession>
<dbReference type="Proteomes" id="UP001163719">
    <property type="component" value="Unassembled WGS sequence"/>
</dbReference>
<evidence type="ECO:0000313" key="4">
    <source>
        <dbReference type="Proteomes" id="UP001163719"/>
    </source>
</evidence>
<evidence type="ECO:0000259" key="2">
    <source>
        <dbReference type="SMART" id="SM00382"/>
    </source>
</evidence>
<name>A0ABT3HL38_9FLAO</name>
<dbReference type="InterPro" id="IPR003959">
    <property type="entry name" value="ATPase_AAA_core"/>
</dbReference>
<dbReference type="InterPro" id="IPR057224">
    <property type="entry name" value="DUF7902"/>
</dbReference>
<evidence type="ECO:0000256" key="1">
    <source>
        <dbReference type="SAM" id="Coils"/>
    </source>
</evidence>
<dbReference type="EMBL" id="JAPDHV010000002">
    <property type="protein sequence ID" value="MCW3160500.1"/>
    <property type="molecule type" value="Genomic_DNA"/>
</dbReference>
<keyword evidence="1" id="KW-0175">Coiled coil</keyword>
<dbReference type="Pfam" id="PF12458">
    <property type="entry name" value="DUF3686"/>
    <property type="match status" value="1"/>
</dbReference>
<dbReference type="InterPro" id="IPR027417">
    <property type="entry name" value="P-loop_NTPase"/>
</dbReference>
<protein>
    <submittedName>
        <fullName evidence="3">DNA repair ATPase</fullName>
    </submittedName>
</protein>
<dbReference type="SMART" id="SM00382">
    <property type="entry name" value="AAA"/>
    <property type="match status" value="1"/>
</dbReference>